<keyword evidence="1" id="KW-0472">Membrane</keyword>
<evidence type="ECO:0000313" key="3">
    <source>
        <dbReference type="Proteomes" id="UP000823904"/>
    </source>
</evidence>
<evidence type="ECO:0000313" key="2">
    <source>
        <dbReference type="EMBL" id="HJC50889.1"/>
    </source>
</evidence>
<organism evidence="2 3">
    <name type="scientific">Candidatus Anaerostipes avistercoris</name>
    <dbReference type="NCBI Taxonomy" id="2838462"/>
    <lineage>
        <taxon>Bacteria</taxon>
        <taxon>Bacillati</taxon>
        <taxon>Bacillota</taxon>
        <taxon>Clostridia</taxon>
        <taxon>Lachnospirales</taxon>
        <taxon>Lachnospiraceae</taxon>
        <taxon>Anaerostipes</taxon>
    </lineage>
</organism>
<reference evidence="2" key="2">
    <citation type="submission" date="2021-04" db="EMBL/GenBank/DDBJ databases">
        <authorList>
            <person name="Gilroy R."/>
        </authorList>
    </citation>
    <scope>NUCLEOTIDE SEQUENCE</scope>
    <source>
        <strain evidence="2">ChiSjej3B21-8574</strain>
    </source>
</reference>
<sequence length="180" mass="20336">MKETKNYKKAVVIFLCAIFLGYVTAFRMEFPYTALCVLNDGTLIIFFMMMIAAAAGKQKIKICSITAGLGFSIGSSWIRNLGLFFQLGEQPADYIVYAVTDTIVMPLVFFCIENILYQCWKRKTGCWILTVLLIFYWAYILSQYAWNRQELPAVIINIGILGVLVLITIARSISVKKPGV</sequence>
<feature type="transmembrane region" description="Helical" evidence="1">
    <location>
        <begin position="124"/>
        <end position="145"/>
    </location>
</feature>
<keyword evidence="1" id="KW-0812">Transmembrane</keyword>
<protein>
    <submittedName>
        <fullName evidence="2">Uncharacterized protein</fullName>
    </submittedName>
</protein>
<feature type="transmembrane region" description="Helical" evidence="1">
    <location>
        <begin position="151"/>
        <end position="170"/>
    </location>
</feature>
<comment type="caution">
    <text evidence="2">The sequence shown here is derived from an EMBL/GenBank/DDBJ whole genome shotgun (WGS) entry which is preliminary data.</text>
</comment>
<feature type="transmembrane region" description="Helical" evidence="1">
    <location>
        <begin position="62"/>
        <end position="82"/>
    </location>
</feature>
<dbReference type="Proteomes" id="UP000823904">
    <property type="component" value="Unassembled WGS sequence"/>
</dbReference>
<feature type="transmembrane region" description="Helical" evidence="1">
    <location>
        <begin position="35"/>
        <end position="55"/>
    </location>
</feature>
<dbReference type="EMBL" id="DWWD01000040">
    <property type="protein sequence ID" value="HJC50889.1"/>
    <property type="molecule type" value="Genomic_DNA"/>
</dbReference>
<proteinExistence type="predicted"/>
<feature type="transmembrane region" description="Helical" evidence="1">
    <location>
        <begin position="94"/>
        <end position="112"/>
    </location>
</feature>
<evidence type="ECO:0000256" key="1">
    <source>
        <dbReference type="SAM" id="Phobius"/>
    </source>
</evidence>
<reference evidence="2" key="1">
    <citation type="journal article" date="2021" name="PeerJ">
        <title>Extensive microbial diversity within the chicken gut microbiome revealed by metagenomics and culture.</title>
        <authorList>
            <person name="Gilroy R."/>
            <person name="Ravi A."/>
            <person name="Getino M."/>
            <person name="Pursley I."/>
            <person name="Horton D.L."/>
            <person name="Alikhan N.F."/>
            <person name="Baker D."/>
            <person name="Gharbi K."/>
            <person name="Hall N."/>
            <person name="Watson M."/>
            <person name="Adriaenssens E.M."/>
            <person name="Foster-Nyarko E."/>
            <person name="Jarju S."/>
            <person name="Secka A."/>
            <person name="Antonio M."/>
            <person name="Oren A."/>
            <person name="Chaudhuri R.R."/>
            <person name="La Ragione R."/>
            <person name="Hildebrand F."/>
            <person name="Pallen M.J."/>
        </authorList>
    </citation>
    <scope>NUCLEOTIDE SEQUENCE</scope>
    <source>
        <strain evidence="2">ChiSjej3B21-8574</strain>
    </source>
</reference>
<accession>A0A9D2PKF3</accession>
<name>A0A9D2PKF3_9FIRM</name>
<gene>
    <name evidence="2" type="ORF">H9754_10030</name>
</gene>
<dbReference type="AlphaFoldDB" id="A0A9D2PKF3"/>
<keyword evidence="1" id="KW-1133">Transmembrane helix</keyword>